<evidence type="ECO:0000259" key="2">
    <source>
        <dbReference type="Pfam" id="PF08241"/>
    </source>
</evidence>
<dbReference type="AlphaFoldDB" id="A0A7V4UDP0"/>
<sequence>MIASSKSTAGSRASTWDRVASSYDSTRKKDPVYISCIHLTARVVPKDTVICLDAGCGTGLSSEAVSSKCRIVIAVDYSRDSLKILRSKNLQNVILVQADLTALPFKESVFNACVCANAFQHLAPGSQHDIAASELKRVTKEKGILSVSVHHYSRSKQKAGWIKEGKPGQAGIDYIYRFNRDYFQSLFPDSIVKGIGYYGWLKVPFWGSRLQNVIGILFGKIAAFLGFGHMLISITPKIQKNRR</sequence>
<organism evidence="3">
    <name type="scientific">Caldithrix abyssi</name>
    <dbReference type="NCBI Taxonomy" id="187145"/>
    <lineage>
        <taxon>Bacteria</taxon>
        <taxon>Pseudomonadati</taxon>
        <taxon>Calditrichota</taxon>
        <taxon>Calditrichia</taxon>
        <taxon>Calditrichales</taxon>
        <taxon>Calditrichaceae</taxon>
        <taxon>Caldithrix</taxon>
    </lineage>
</organism>
<dbReference type="InterPro" id="IPR029063">
    <property type="entry name" value="SAM-dependent_MTases_sf"/>
</dbReference>
<gene>
    <name evidence="3" type="ORF">ENK44_08455</name>
</gene>
<accession>A0A7V4UDP0</accession>
<keyword evidence="1" id="KW-0812">Transmembrane</keyword>
<evidence type="ECO:0000256" key="1">
    <source>
        <dbReference type="SAM" id="Phobius"/>
    </source>
</evidence>
<keyword evidence="1" id="KW-1133">Transmembrane helix</keyword>
<dbReference type="Gene3D" id="3.40.50.150">
    <property type="entry name" value="Vaccinia Virus protein VP39"/>
    <property type="match status" value="1"/>
</dbReference>
<protein>
    <submittedName>
        <fullName evidence="3">Class I SAM-dependent methyltransferase</fullName>
    </submittedName>
</protein>
<comment type="caution">
    <text evidence="3">The sequence shown here is derived from an EMBL/GenBank/DDBJ whole genome shotgun (WGS) entry which is preliminary data.</text>
</comment>
<dbReference type="GO" id="GO:0032259">
    <property type="term" value="P:methylation"/>
    <property type="evidence" value="ECO:0007669"/>
    <property type="project" value="UniProtKB-KW"/>
</dbReference>
<dbReference type="GO" id="GO:0008757">
    <property type="term" value="F:S-adenosylmethionine-dependent methyltransferase activity"/>
    <property type="evidence" value="ECO:0007669"/>
    <property type="project" value="InterPro"/>
</dbReference>
<reference evidence="3" key="1">
    <citation type="journal article" date="2020" name="mSystems">
        <title>Genome- and Community-Level Interaction Insights into Carbon Utilization and Element Cycling Functions of Hydrothermarchaeota in Hydrothermal Sediment.</title>
        <authorList>
            <person name="Zhou Z."/>
            <person name="Liu Y."/>
            <person name="Xu W."/>
            <person name="Pan J."/>
            <person name="Luo Z.H."/>
            <person name="Li M."/>
        </authorList>
    </citation>
    <scope>NUCLEOTIDE SEQUENCE [LARGE SCALE GENOMIC DNA]</scope>
    <source>
        <strain evidence="3">HyVt-577</strain>
    </source>
</reference>
<dbReference type="SUPFAM" id="SSF53335">
    <property type="entry name" value="S-adenosyl-L-methionine-dependent methyltransferases"/>
    <property type="match status" value="1"/>
</dbReference>
<dbReference type="Pfam" id="PF08241">
    <property type="entry name" value="Methyltransf_11"/>
    <property type="match status" value="1"/>
</dbReference>
<dbReference type="EMBL" id="DRQG01000079">
    <property type="protein sequence ID" value="HGY55717.1"/>
    <property type="molecule type" value="Genomic_DNA"/>
</dbReference>
<keyword evidence="3" id="KW-0489">Methyltransferase</keyword>
<feature type="domain" description="Methyltransferase type 11" evidence="2">
    <location>
        <begin position="52"/>
        <end position="146"/>
    </location>
</feature>
<feature type="transmembrane region" description="Helical" evidence="1">
    <location>
        <begin position="213"/>
        <end position="234"/>
    </location>
</feature>
<name>A0A7V4UDP0_CALAY</name>
<dbReference type="InterPro" id="IPR013216">
    <property type="entry name" value="Methyltransf_11"/>
</dbReference>
<proteinExistence type="predicted"/>
<dbReference type="CDD" id="cd02440">
    <property type="entry name" value="AdoMet_MTases"/>
    <property type="match status" value="1"/>
</dbReference>
<evidence type="ECO:0000313" key="3">
    <source>
        <dbReference type="EMBL" id="HGY55717.1"/>
    </source>
</evidence>
<dbReference type="Proteomes" id="UP000885779">
    <property type="component" value="Unassembled WGS sequence"/>
</dbReference>
<keyword evidence="3" id="KW-0808">Transferase</keyword>
<keyword evidence="1" id="KW-0472">Membrane</keyword>